<evidence type="ECO:0000256" key="2">
    <source>
        <dbReference type="SAM" id="MobiDB-lite"/>
    </source>
</evidence>
<dbReference type="OrthoDB" id="7479548at2759"/>
<gene>
    <name evidence="4" type="ORF">CLODIP_2_CD07003</name>
</gene>
<organism evidence="4 5">
    <name type="scientific">Cloeon dipterum</name>
    <dbReference type="NCBI Taxonomy" id="197152"/>
    <lineage>
        <taxon>Eukaryota</taxon>
        <taxon>Metazoa</taxon>
        <taxon>Ecdysozoa</taxon>
        <taxon>Arthropoda</taxon>
        <taxon>Hexapoda</taxon>
        <taxon>Insecta</taxon>
        <taxon>Pterygota</taxon>
        <taxon>Palaeoptera</taxon>
        <taxon>Ephemeroptera</taxon>
        <taxon>Pisciforma</taxon>
        <taxon>Baetidae</taxon>
        <taxon>Cloeon</taxon>
    </lineage>
</organism>
<evidence type="ECO:0000256" key="1">
    <source>
        <dbReference type="ARBA" id="ARBA00004123"/>
    </source>
</evidence>
<dbReference type="AlphaFoldDB" id="A0A8S1DRS8"/>
<dbReference type="Proteomes" id="UP000494165">
    <property type="component" value="Unassembled WGS sequence"/>
</dbReference>
<reference evidence="4 5" key="1">
    <citation type="submission" date="2020-04" db="EMBL/GenBank/DDBJ databases">
        <authorList>
            <person name="Alioto T."/>
            <person name="Alioto T."/>
            <person name="Gomez Garrido J."/>
        </authorList>
    </citation>
    <scope>NUCLEOTIDE SEQUENCE [LARGE SCALE GENOMIC DNA]</scope>
</reference>
<feature type="region of interest" description="Disordered" evidence="2">
    <location>
        <begin position="219"/>
        <end position="272"/>
    </location>
</feature>
<feature type="compositionally biased region" description="Low complexity" evidence="2">
    <location>
        <begin position="219"/>
        <end position="236"/>
    </location>
</feature>
<protein>
    <recommendedName>
        <fullName evidence="3">OAR domain-containing protein</fullName>
    </recommendedName>
</protein>
<evidence type="ECO:0000313" key="5">
    <source>
        <dbReference type="Proteomes" id="UP000494165"/>
    </source>
</evidence>
<feature type="region of interest" description="Disordered" evidence="2">
    <location>
        <begin position="38"/>
        <end position="61"/>
    </location>
</feature>
<evidence type="ECO:0000313" key="4">
    <source>
        <dbReference type="EMBL" id="CAB3383232.1"/>
    </source>
</evidence>
<keyword evidence="5" id="KW-1185">Reference proteome</keyword>
<name>A0A8S1DRS8_9INSE</name>
<dbReference type="InterPro" id="IPR003654">
    <property type="entry name" value="OAR_dom"/>
</dbReference>
<evidence type="ECO:0000259" key="3">
    <source>
        <dbReference type="PROSITE" id="PS50803"/>
    </source>
</evidence>
<accession>A0A8S1DRS8</accession>
<dbReference type="PROSITE" id="PS50803">
    <property type="entry name" value="OAR"/>
    <property type="match status" value="1"/>
</dbReference>
<comment type="caution">
    <text evidence="4">The sequence shown here is derived from an EMBL/GenBank/DDBJ whole genome shotgun (WGS) entry which is preliminary data.</text>
</comment>
<dbReference type="EMBL" id="CADEPI010000301">
    <property type="protein sequence ID" value="CAB3383232.1"/>
    <property type="molecule type" value="Genomic_DNA"/>
</dbReference>
<comment type="subcellular location">
    <subcellularLocation>
        <location evidence="1">Nucleus</location>
    </subcellularLocation>
</comment>
<dbReference type="Pfam" id="PF03826">
    <property type="entry name" value="OAR"/>
    <property type="match status" value="1"/>
</dbReference>
<feature type="compositionally biased region" description="Low complexity" evidence="2">
    <location>
        <begin position="42"/>
        <end position="58"/>
    </location>
</feature>
<proteinExistence type="predicted"/>
<feature type="domain" description="OAR" evidence="3">
    <location>
        <begin position="171"/>
        <end position="184"/>
    </location>
</feature>
<sequence length="272" mass="28796">VIRALQQRAKSRQKRDLKPIVLNDVNWRDMWYLTSVPAAGRPGTPTSEGTSATGSTASLRGPLSNISPFGPHLFPSFSSSDSSSFRPLVDGAAASAGTNRTSANPPPPLFFPPHLTSQFAPPLFPGLKAFPGLCSCCPSMKPSGLHHHGSGLMSSLAAAAAVAQEQEQRSSSVAELRRKAQEHSAALLHSLHHVASIRAQQHTQSAVAAAAVASLHSALQHQQQQHQQQQQQQQQQPMNLHQAMRKSPSGSPPSDAARAAHDASSRPGSPSP</sequence>
<dbReference type="GO" id="GO:0005634">
    <property type="term" value="C:nucleus"/>
    <property type="evidence" value="ECO:0007669"/>
    <property type="project" value="UniProtKB-SubCell"/>
</dbReference>
<feature type="non-terminal residue" evidence="4">
    <location>
        <position position="1"/>
    </location>
</feature>